<dbReference type="GO" id="GO:0000422">
    <property type="term" value="P:autophagy of mitochondrion"/>
    <property type="evidence" value="ECO:0007669"/>
    <property type="project" value="TreeGrafter"/>
</dbReference>
<organism evidence="6 7">
    <name type="scientific">Marmota marmota marmota</name>
    <name type="common">Alpine marmot</name>
    <dbReference type="NCBI Taxonomy" id="9994"/>
    <lineage>
        <taxon>Eukaryota</taxon>
        <taxon>Metazoa</taxon>
        <taxon>Chordata</taxon>
        <taxon>Craniata</taxon>
        <taxon>Vertebrata</taxon>
        <taxon>Euteleostomi</taxon>
        <taxon>Mammalia</taxon>
        <taxon>Eutheria</taxon>
        <taxon>Euarchontoglires</taxon>
        <taxon>Glires</taxon>
        <taxon>Rodentia</taxon>
        <taxon>Sciuromorpha</taxon>
        <taxon>Sciuridae</taxon>
        <taxon>Xerinae</taxon>
        <taxon>Marmotini</taxon>
        <taxon>Marmota</taxon>
    </lineage>
</organism>
<dbReference type="InterPro" id="IPR029071">
    <property type="entry name" value="Ubiquitin-like_domsf"/>
</dbReference>
<keyword evidence="5" id="KW-1133">Transmembrane helix</keyword>
<dbReference type="GO" id="GO:0061723">
    <property type="term" value="P:glycophagy"/>
    <property type="evidence" value="ECO:0007669"/>
    <property type="project" value="TreeGrafter"/>
</dbReference>
<keyword evidence="3 4" id="KW-0072">Autophagy</keyword>
<keyword evidence="5" id="KW-0812">Transmembrane</keyword>
<name>A0A8C6EMA1_MARMA</name>
<evidence type="ECO:0000313" key="6">
    <source>
        <dbReference type="Ensembl" id="ENSMMMP00000001145.1"/>
    </source>
</evidence>
<keyword evidence="7" id="KW-1185">Reference proteome</keyword>
<reference evidence="6" key="2">
    <citation type="submission" date="2025-09" db="UniProtKB">
        <authorList>
            <consortium name="Ensembl"/>
        </authorList>
    </citation>
    <scope>IDENTIFICATION</scope>
</reference>
<dbReference type="GO" id="GO:0000421">
    <property type="term" value="C:autophagosome membrane"/>
    <property type="evidence" value="ECO:0007669"/>
    <property type="project" value="TreeGrafter"/>
</dbReference>
<dbReference type="AlphaFoldDB" id="A0A8C6EMA1"/>
<feature type="transmembrane region" description="Helical" evidence="5">
    <location>
        <begin position="28"/>
        <end position="49"/>
    </location>
</feature>
<dbReference type="GO" id="GO:0034045">
    <property type="term" value="C:phagophore assembly site membrane"/>
    <property type="evidence" value="ECO:0007669"/>
    <property type="project" value="TreeGrafter"/>
</dbReference>
<proteinExistence type="inferred from homology"/>
<dbReference type="Pfam" id="PF04110">
    <property type="entry name" value="APG12"/>
    <property type="match status" value="1"/>
</dbReference>
<dbReference type="GO" id="GO:0034274">
    <property type="term" value="C:Atg12-Atg5-Atg16 complex"/>
    <property type="evidence" value="ECO:0007669"/>
    <property type="project" value="TreeGrafter"/>
</dbReference>
<comment type="similarity">
    <text evidence="4">Belongs to the ATG12 family.</text>
</comment>
<keyword evidence="5" id="KW-0472">Membrane</keyword>
<dbReference type="InterPro" id="IPR007242">
    <property type="entry name" value="Atg12"/>
</dbReference>
<evidence type="ECO:0000256" key="5">
    <source>
        <dbReference type="SAM" id="Phobius"/>
    </source>
</evidence>
<dbReference type="PANTHER" id="PTHR13385">
    <property type="entry name" value="AUTOPHAGY PROTEIN 12"/>
    <property type="match status" value="1"/>
</dbReference>
<comment type="subunit">
    <text evidence="4">Forms a conjugate with ATG5.</text>
</comment>
<dbReference type="Proteomes" id="UP000694407">
    <property type="component" value="Unplaced"/>
</dbReference>
<accession>A0A8C6EMA1</accession>
<dbReference type="Gene3D" id="3.10.20.90">
    <property type="entry name" value="Phosphatidylinositol 3-kinase Catalytic Subunit, Chain A, domain 1"/>
    <property type="match status" value="1"/>
</dbReference>
<dbReference type="PANTHER" id="PTHR13385:SF0">
    <property type="entry name" value="UBIQUITIN-LIKE PROTEIN ATG12"/>
    <property type="match status" value="1"/>
</dbReference>
<protein>
    <recommendedName>
        <fullName evidence="4">Ubiquitin-like protein ATG12</fullName>
    </recommendedName>
</protein>
<evidence type="ECO:0000256" key="3">
    <source>
        <dbReference type="ARBA" id="ARBA00023006"/>
    </source>
</evidence>
<dbReference type="GeneTree" id="ENSGT00390000016654"/>
<dbReference type="GO" id="GO:0000045">
    <property type="term" value="P:autophagosome assembly"/>
    <property type="evidence" value="ECO:0007669"/>
    <property type="project" value="InterPro"/>
</dbReference>
<dbReference type="SUPFAM" id="SSF54236">
    <property type="entry name" value="Ubiquitin-like"/>
    <property type="match status" value="1"/>
</dbReference>
<evidence type="ECO:0000256" key="1">
    <source>
        <dbReference type="ARBA" id="ARBA00022499"/>
    </source>
</evidence>
<dbReference type="GO" id="GO:0034727">
    <property type="term" value="P:piecemeal microautophagy of the nucleus"/>
    <property type="evidence" value="ECO:0007669"/>
    <property type="project" value="TreeGrafter"/>
</dbReference>
<evidence type="ECO:0000256" key="4">
    <source>
        <dbReference type="RuleBase" id="RU361201"/>
    </source>
</evidence>
<keyword evidence="1 4" id="KW-1017">Isopeptide bond</keyword>
<reference evidence="6" key="1">
    <citation type="submission" date="2025-08" db="UniProtKB">
        <authorList>
            <consortium name="Ensembl"/>
        </authorList>
    </citation>
    <scope>IDENTIFICATION</scope>
</reference>
<dbReference type="Ensembl" id="ENSMMMT00000001285.1">
    <property type="protein sequence ID" value="ENSMMMP00000001145.1"/>
    <property type="gene ID" value="ENSMMMG00000001074.1"/>
</dbReference>
<dbReference type="CDD" id="cd01612">
    <property type="entry name" value="Ubl_ATG12"/>
    <property type="match status" value="1"/>
</dbReference>
<evidence type="ECO:0000313" key="7">
    <source>
        <dbReference type="Proteomes" id="UP000694407"/>
    </source>
</evidence>
<comment type="function">
    <text evidence="4">Ubiquitin-like protein involved in autophagic vesicle formation.</text>
</comment>
<sequence>MLRIEPFSTEFFFLRERERERERERGRIFLNIYFLVFGWHNIFALYVVLRIEPGPHTCQASALPLEPHPQPHRNDLRMSPQIQPLQRPLLLLQSCQGEEAVGHPYNENKIWVVERTRTIQGFIDFIKKFLKLVALEQLFTYGNQFFAPPPDEGCLGSDGKLVLQYCKSQAWG</sequence>
<dbReference type="GO" id="GO:0097352">
    <property type="term" value="P:autophagosome maturation"/>
    <property type="evidence" value="ECO:0007669"/>
    <property type="project" value="TreeGrafter"/>
</dbReference>
<evidence type="ECO:0000256" key="2">
    <source>
        <dbReference type="ARBA" id="ARBA00022786"/>
    </source>
</evidence>
<keyword evidence="2 4" id="KW-0833">Ubl conjugation pathway</keyword>
<dbReference type="GO" id="GO:0019776">
    <property type="term" value="F:Atg8-family ligase activity"/>
    <property type="evidence" value="ECO:0007669"/>
    <property type="project" value="TreeGrafter"/>
</dbReference>